<dbReference type="Gramene" id="Kaladp0067s0046.3.v1.1">
    <property type="protein sequence ID" value="Kaladp0067s0046.3.v1.1"/>
    <property type="gene ID" value="Kaladp0067s0046.v1.1"/>
</dbReference>
<feature type="transmembrane region" description="Helical" evidence="9">
    <location>
        <begin position="130"/>
        <end position="151"/>
    </location>
</feature>
<evidence type="ECO:0000256" key="9">
    <source>
        <dbReference type="SAM" id="Phobius"/>
    </source>
</evidence>
<organism evidence="10 11">
    <name type="scientific">Kalanchoe fedtschenkoi</name>
    <name type="common">Lavender scallops</name>
    <name type="synonym">South American air plant</name>
    <dbReference type="NCBI Taxonomy" id="63787"/>
    <lineage>
        <taxon>Eukaryota</taxon>
        <taxon>Viridiplantae</taxon>
        <taxon>Streptophyta</taxon>
        <taxon>Embryophyta</taxon>
        <taxon>Tracheophyta</taxon>
        <taxon>Spermatophyta</taxon>
        <taxon>Magnoliopsida</taxon>
        <taxon>eudicotyledons</taxon>
        <taxon>Gunneridae</taxon>
        <taxon>Pentapetalae</taxon>
        <taxon>Saxifragales</taxon>
        <taxon>Crassulaceae</taxon>
        <taxon>Kalanchoe</taxon>
    </lineage>
</organism>
<dbReference type="Pfam" id="PF03094">
    <property type="entry name" value="Mlo"/>
    <property type="match status" value="2"/>
</dbReference>
<keyword evidence="8" id="KW-0112">Calmodulin-binding</keyword>
<comment type="function">
    <text evidence="8">May be involved in modulation of pathogen defense and leaf cell death.</text>
</comment>
<accession>A0A7N0UFR2</accession>
<feature type="transmembrane region" description="Helical" evidence="9">
    <location>
        <begin position="365"/>
        <end position="389"/>
    </location>
</feature>
<evidence type="ECO:0000256" key="6">
    <source>
        <dbReference type="ARBA" id="ARBA00023136"/>
    </source>
</evidence>
<gene>
    <name evidence="8" type="primary">MLO</name>
</gene>
<feature type="transmembrane region" description="Helical" evidence="9">
    <location>
        <begin position="20"/>
        <end position="41"/>
    </location>
</feature>
<evidence type="ECO:0000313" key="11">
    <source>
        <dbReference type="Proteomes" id="UP000594263"/>
    </source>
</evidence>
<dbReference type="PANTHER" id="PTHR31942:SF72">
    <property type="entry name" value="MLO-LIKE PROTEIN"/>
    <property type="match status" value="1"/>
</dbReference>
<dbReference type="GO" id="GO:0005516">
    <property type="term" value="F:calmodulin binding"/>
    <property type="evidence" value="ECO:0007669"/>
    <property type="project" value="UniProtKB-KW"/>
</dbReference>
<dbReference type="PANTHER" id="PTHR31942">
    <property type="entry name" value="MLO-LIKE PROTEIN 1"/>
    <property type="match status" value="1"/>
</dbReference>
<name>A0A7N0UFR2_KALFE</name>
<feature type="transmembrane region" description="Helical" evidence="9">
    <location>
        <begin position="62"/>
        <end position="79"/>
    </location>
</feature>
<dbReference type="GO" id="GO:0006952">
    <property type="term" value="P:defense response"/>
    <property type="evidence" value="ECO:0007669"/>
    <property type="project" value="UniProtKB-KW"/>
</dbReference>
<evidence type="ECO:0000256" key="8">
    <source>
        <dbReference type="RuleBase" id="RU280816"/>
    </source>
</evidence>
<dbReference type="GO" id="GO:0016020">
    <property type="term" value="C:membrane"/>
    <property type="evidence" value="ECO:0007669"/>
    <property type="project" value="UniProtKB-SubCell"/>
</dbReference>
<dbReference type="EnsemblPlants" id="Kaladp0067s0046.3.v1.1">
    <property type="protein sequence ID" value="Kaladp0067s0046.3.v1.1"/>
    <property type="gene ID" value="Kaladp0067s0046.v1.1"/>
</dbReference>
<evidence type="ECO:0000313" key="10">
    <source>
        <dbReference type="EnsemblPlants" id="Kaladp0067s0046.3.v1.1"/>
    </source>
</evidence>
<evidence type="ECO:0000256" key="4">
    <source>
        <dbReference type="ARBA" id="ARBA00022821"/>
    </source>
</evidence>
<comment type="subcellular location">
    <subcellularLocation>
        <location evidence="1 8">Membrane</location>
        <topology evidence="1 8">Multi-pass membrane protein</topology>
    </subcellularLocation>
</comment>
<feature type="transmembrane region" description="Helical" evidence="9">
    <location>
        <begin position="253"/>
        <end position="276"/>
    </location>
</feature>
<keyword evidence="3 8" id="KW-0812">Transmembrane</keyword>
<reference evidence="10" key="1">
    <citation type="submission" date="2021-01" db="UniProtKB">
        <authorList>
            <consortium name="EnsemblPlants"/>
        </authorList>
    </citation>
    <scope>IDENTIFICATION</scope>
</reference>
<evidence type="ECO:0000256" key="3">
    <source>
        <dbReference type="ARBA" id="ARBA00022692"/>
    </source>
</evidence>
<comment type="domain">
    <text evidence="8">The C-terminus contains a calmodulin-binding domain, which binds calmodulin in a calcium-dependent fashion.</text>
</comment>
<evidence type="ECO:0000256" key="2">
    <source>
        <dbReference type="ARBA" id="ARBA00006574"/>
    </source>
</evidence>
<protein>
    <recommendedName>
        <fullName evidence="8">MLO-like protein</fullName>
    </recommendedName>
</protein>
<sequence>MGEVGDGGGEPRSLERTPTWAVAVVCLALLAISLLIERLLHLLANFLIKKRRKSLIKALDKVKSELILLGFISLFLSVVEKPISRICIPESLGRSFLPCSNSAFPSEVEEEARCSHKKVSLLSSAAAVDLQYLIFALAFFHSVSCMLTFGLGMAKLSTWKSWEAETRTFEYQFTYDPERFRLVHQTSFGRRHLRYWSQYRFLRWPVNFLQHCRGSVYKVDYFTLRHGFILAHFTKGSNYDFQKFITRTLENDFGVVVGIRFWNWIFSILYMFFHAHVFHHNLWLPFIPLVLLLIVGTKLQGIITEMCLDSHRESVVVRGTFLVKPSNHFFWLRQPKLLLHLMHFILFQYKFGLRSCFHQETEDIIIKLSVGVLVQVLCGYVTLPLYALVTQMGTSMNKAVFTEGVVEGLKRWRTKAVKNIAKRNSINPSRPSLDILLRNCTDVSPSFRLDASYEVVTRGEVPVQDDSGTLAVSSEIQAAEVLSMVSSQVKYHPDLHNYCK</sequence>
<dbReference type="Proteomes" id="UP000594263">
    <property type="component" value="Unplaced"/>
</dbReference>
<keyword evidence="11" id="KW-1185">Reference proteome</keyword>
<keyword evidence="6 8" id="KW-0472">Membrane</keyword>
<comment type="similarity">
    <text evidence="2 8">Belongs to the MLO family.</text>
</comment>
<evidence type="ECO:0000256" key="5">
    <source>
        <dbReference type="ARBA" id="ARBA00022989"/>
    </source>
</evidence>
<dbReference type="AlphaFoldDB" id="A0A7N0UFR2"/>
<feature type="transmembrane region" description="Helical" evidence="9">
    <location>
        <begin position="282"/>
        <end position="303"/>
    </location>
</feature>
<dbReference type="InterPro" id="IPR004326">
    <property type="entry name" value="Mlo"/>
</dbReference>
<proteinExistence type="inferred from homology"/>
<evidence type="ECO:0000256" key="7">
    <source>
        <dbReference type="ARBA" id="ARBA00023265"/>
    </source>
</evidence>
<keyword evidence="5 8" id="KW-1133">Transmembrane helix</keyword>
<keyword evidence="4 8" id="KW-0611">Plant defense</keyword>
<evidence type="ECO:0000256" key="1">
    <source>
        <dbReference type="ARBA" id="ARBA00004141"/>
    </source>
</evidence>
<keyword evidence="7 8" id="KW-0568">Pathogenesis-related protein</keyword>